<evidence type="ECO:0000313" key="3">
    <source>
        <dbReference type="Proteomes" id="UP000032680"/>
    </source>
</evidence>
<feature type="domain" description="SsuA/THI5-like" evidence="1">
    <location>
        <begin position="45"/>
        <end position="248"/>
    </location>
</feature>
<dbReference type="AlphaFoldDB" id="A0A0D6P709"/>
<evidence type="ECO:0000313" key="2">
    <source>
        <dbReference type="EMBL" id="GAN76639.1"/>
    </source>
</evidence>
<comment type="caution">
    <text evidence="2">The sequence shown here is derived from an EMBL/GenBank/DDBJ whole genome shotgun (WGS) entry which is preliminary data.</text>
</comment>
<dbReference type="Gene3D" id="3.40.190.10">
    <property type="entry name" value="Periplasmic binding protein-like II"/>
    <property type="match status" value="2"/>
</dbReference>
<organism evidence="2 3">
    <name type="scientific">Acidisphaera rubrifaciens HS-AP3</name>
    <dbReference type="NCBI Taxonomy" id="1231350"/>
    <lineage>
        <taxon>Bacteria</taxon>
        <taxon>Pseudomonadati</taxon>
        <taxon>Pseudomonadota</taxon>
        <taxon>Alphaproteobacteria</taxon>
        <taxon>Acetobacterales</taxon>
        <taxon>Acetobacteraceae</taxon>
        <taxon>Acidisphaera</taxon>
    </lineage>
</organism>
<accession>A0A0D6P709</accession>
<evidence type="ECO:0000259" key="1">
    <source>
        <dbReference type="Pfam" id="PF09084"/>
    </source>
</evidence>
<sequence>MPLALSRRHAIAAGLAGAAAAATPRRARAATKTKIRYLTSWFPQAEHGGYYQALATGLYEREGLDVTIDMGGPQVNGLQLLTAGAADIIMGYDIQVLSAIERKLPVVTVATTFQSDLQGLMTHPDIKGIAQLKGHRILIANTSYATFWPWLKQRFGFTDEQAGPYTFNLQPFLIDPNVAVQAYGTSEPFEAKQMGAQVNFFLFADDGYPPYGSTMVTRTEFAARQPDAVRGFIRASLLGWRDYMHDPAPGNRLIKQANPKMTDARIAYAIAQMKALHVLDGGDARTMGLGIMTAARWQKTRDFLVAGKILSPQTDWRAAFTTKFIDGMRIMPDGTA</sequence>
<dbReference type="PANTHER" id="PTHR31528:SF3">
    <property type="entry name" value="THIAMINE BIOSYNTHESIS PROTEIN HI_0357-RELATED"/>
    <property type="match status" value="1"/>
</dbReference>
<dbReference type="SUPFAM" id="SSF53850">
    <property type="entry name" value="Periplasmic binding protein-like II"/>
    <property type="match status" value="1"/>
</dbReference>
<dbReference type="InterPro" id="IPR006311">
    <property type="entry name" value="TAT_signal"/>
</dbReference>
<dbReference type="RefSeq" id="WP_048860498.1">
    <property type="nucleotide sequence ID" value="NZ_BANB01000136.1"/>
</dbReference>
<dbReference type="Pfam" id="PF09084">
    <property type="entry name" value="NMT1"/>
    <property type="match status" value="1"/>
</dbReference>
<dbReference type="EMBL" id="BANB01000136">
    <property type="protein sequence ID" value="GAN76639.1"/>
    <property type="molecule type" value="Genomic_DNA"/>
</dbReference>
<dbReference type="GO" id="GO:0009228">
    <property type="term" value="P:thiamine biosynthetic process"/>
    <property type="evidence" value="ECO:0007669"/>
    <property type="project" value="InterPro"/>
</dbReference>
<dbReference type="InterPro" id="IPR027939">
    <property type="entry name" value="NMT1/THI5"/>
</dbReference>
<name>A0A0D6P709_9PROT</name>
<dbReference type="OrthoDB" id="7431968at2"/>
<keyword evidence="3" id="KW-1185">Reference proteome</keyword>
<gene>
    <name evidence="2" type="ORF">Asru_0136_05</name>
</gene>
<dbReference type="Proteomes" id="UP000032680">
    <property type="component" value="Unassembled WGS sequence"/>
</dbReference>
<reference evidence="2 3" key="1">
    <citation type="submission" date="2012-11" db="EMBL/GenBank/DDBJ databases">
        <title>Whole genome sequence of Acidisphaera rubrifaciens HS-AP3.</title>
        <authorList>
            <person name="Azuma Y."/>
            <person name="Higashiura N."/>
            <person name="Hirakawa H."/>
            <person name="Matsushita K."/>
        </authorList>
    </citation>
    <scope>NUCLEOTIDE SEQUENCE [LARGE SCALE GENOMIC DNA]</scope>
    <source>
        <strain evidence="2 3">HS-AP3</strain>
    </source>
</reference>
<dbReference type="PROSITE" id="PS51318">
    <property type="entry name" value="TAT"/>
    <property type="match status" value="1"/>
</dbReference>
<proteinExistence type="predicted"/>
<dbReference type="PANTHER" id="PTHR31528">
    <property type="entry name" value="4-AMINO-5-HYDROXYMETHYL-2-METHYLPYRIMIDINE PHOSPHATE SYNTHASE THI11-RELATED"/>
    <property type="match status" value="1"/>
</dbReference>
<dbReference type="InterPro" id="IPR015168">
    <property type="entry name" value="SsuA/THI5"/>
</dbReference>
<protein>
    <submittedName>
        <fullName evidence="2">ABC transporter nitrate/sulfonate/bicarbonate permease</fullName>
    </submittedName>
</protein>